<feature type="transmembrane region" description="Helical" evidence="9">
    <location>
        <begin position="12"/>
        <end position="37"/>
    </location>
</feature>
<evidence type="ECO:0000256" key="5">
    <source>
        <dbReference type="ARBA" id="ARBA00022692"/>
    </source>
</evidence>
<dbReference type="PANTHER" id="PTHR35011">
    <property type="entry name" value="2,3-DIKETO-L-GULONATE TRAP TRANSPORTER SMALL PERMEASE PROTEIN YIAM"/>
    <property type="match status" value="1"/>
</dbReference>
<dbReference type="Proteomes" id="UP000013909">
    <property type="component" value="Unassembled WGS sequence"/>
</dbReference>
<keyword evidence="4" id="KW-0997">Cell inner membrane</keyword>
<dbReference type="GO" id="GO:0005886">
    <property type="term" value="C:plasma membrane"/>
    <property type="evidence" value="ECO:0007669"/>
    <property type="project" value="UniProtKB-SubCell"/>
</dbReference>
<evidence type="ECO:0000313" key="12">
    <source>
        <dbReference type="Proteomes" id="UP000013909"/>
    </source>
</evidence>
<dbReference type="InterPro" id="IPR055348">
    <property type="entry name" value="DctQ"/>
</dbReference>
<protein>
    <submittedName>
        <fullName evidence="11">TRAP-type C4-dicarboxylate transport system, small permease component</fullName>
    </submittedName>
</protein>
<evidence type="ECO:0000256" key="9">
    <source>
        <dbReference type="SAM" id="Phobius"/>
    </source>
</evidence>
<keyword evidence="3" id="KW-1003">Cell membrane</keyword>
<dbReference type="RefSeq" id="WP_010856548.1">
    <property type="nucleotide sequence ID" value="NZ_AQHR01000110.1"/>
</dbReference>
<dbReference type="InterPro" id="IPR007387">
    <property type="entry name" value="TRAP_DctQ"/>
</dbReference>
<feature type="transmembrane region" description="Helical" evidence="9">
    <location>
        <begin position="127"/>
        <end position="147"/>
    </location>
</feature>
<feature type="transmembrane region" description="Helical" evidence="9">
    <location>
        <begin position="88"/>
        <end position="115"/>
    </location>
</feature>
<name>R7ZMM5_9BACT</name>
<keyword evidence="6 9" id="KW-1133">Transmembrane helix</keyword>
<dbReference type="PANTHER" id="PTHR35011:SF2">
    <property type="entry name" value="2,3-DIKETO-L-GULONATE TRAP TRANSPORTER SMALL PERMEASE PROTEIN YIAM"/>
    <property type="match status" value="1"/>
</dbReference>
<keyword evidence="2" id="KW-0813">Transport</keyword>
<dbReference type="AlphaFoldDB" id="R7ZMM5"/>
<evidence type="ECO:0000313" key="11">
    <source>
        <dbReference type="EMBL" id="EON75264.1"/>
    </source>
</evidence>
<evidence type="ECO:0000256" key="7">
    <source>
        <dbReference type="ARBA" id="ARBA00023136"/>
    </source>
</evidence>
<proteinExistence type="inferred from homology"/>
<sequence>MKSSQPLRFLDRVLSFFTVISFGLMIAVVLLQILARYALPWSPEWTEEMARFCFIYLVSLGAGLALKDRLYVSVDFLLEQLAPAKRKVLEIGILSIIVLLMATMAVVSIPLVYIVRIQQSPAMQFNMALMYASMALMGVFVGIYGVVQLIERIKST</sequence>
<organism evidence="11 12">
    <name type="scientific">Lunatimonas lonarensis</name>
    <dbReference type="NCBI Taxonomy" id="1232681"/>
    <lineage>
        <taxon>Bacteria</taxon>
        <taxon>Pseudomonadati</taxon>
        <taxon>Bacteroidota</taxon>
        <taxon>Cytophagia</taxon>
        <taxon>Cytophagales</taxon>
        <taxon>Cyclobacteriaceae</taxon>
    </lineage>
</organism>
<evidence type="ECO:0000256" key="1">
    <source>
        <dbReference type="ARBA" id="ARBA00004429"/>
    </source>
</evidence>
<comment type="subcellular location">
    <subcellularLocation>
        <location evidence="1">Cell inner membrane</location>
        <topology evidence="1">Multi-pass membrane protein</topology>
    </subcellularLocation>
</comment>
<evidence type="ECO:0000256" key="6">
    <source>
        <dbReference type="ARBA" id="ARBA00022989"/>
    </source>
</evidence>
<keyword evidence="5 9" id="KW-0812">Transmembrane</keyword>
<dbReference type="STRING" id="1232681.ADIS_4435"/>
<evidence type="ECO:0000259" key="10">
    <source>
        <dbReference type="Pfam" id="PF04290"/>
    </source>
</evidence>
<evidence type="ECO:0000256" key="3">
    <source>
        <dbReference type="ARBA" id="ARBA00022475"/>
    </source>
</evidence>
<dbReference type="EMBL" id="AQHR01000110">
    <property type="protein sequence ID" value="EON75264.1"/>
    <property type="molecule type" value="Genomic_DNA"/>
</dbReference>
<feature type="domain" description="Tripartite ATP-independent periplasmic transporters DctQ component" evidence="10">
    <location>
        <begin position="25"/>
        <end position="154"/>
    </location>
</feature>
<dbReference type="GO" id="GO:0022857">
    <property type="term" value="F:transmembrane transporter activity"/>
    <property type="evidence" value="ECO:0007669"/>
    <property type="project" value="TreeGrafter"/>
</dbReference>
<evidence type="ECO:0000256" key="2">
    <source>
        <dbReference type="ARBA" id="ARBA00022448"/>
    </source>
</evidence>
<keyword evidence="12" id="KW-1185">Reference proteome</keyword>
<dbReference type="OrthoDB" id="9815614at2"/>
<evidence type="ECO:0000256" key="8">
    <source>
        <dbReference type="ARBA" id="ARBA00038436"/>
    </source>
</evidence>
<gene>
    <name evidence="11" type="ORF">ADIS_4435</name>
</gene>
<comment type="caution">
    <text evidence="11">The sequence shown here is derived from an EMBL/GenBank/DDBJ whole genome shotgun (WGS) entry which is preliminary data.</text>
</comment>
<comment type="similarity">
    <text evidence="8">Belongs to the TRAP transporter small permease family.</text>
</comment>
<accession>R7ZMM5</accession>
<dbReference type="Pfam" id="PF04290">
    <property type="entry name" value="DctQ"/>
    <property type="match status" value="1"/>
</dbReference>
<evidence type="ECO:0000256" key="4">
    <source>
        <dbReference type="ARBA" id="ARBA00022519"/>
    </source>
</evidence>
<reference evidence="11 12" key="1">
    <citation type="submission" date="2013-02" db="EMBL/GenBank/DDBJ databases">
        <title>A novel strain isolated from Lonar lake, Maharashtra, India.</title>
        <authorList>
            <person name="Singh A."/>
        </authorList>
    </citation>
    <scope>NUCLEOTIDE SEQUENCE [LARGE SCALE GENOMIC DNA]</scope>
    <source>
        <strain evidence="11 12">AK24</strain>
    </source>
</reference>
<keyword evidence="7 9" id="KW-0472">Membrane</keyword>
<dbReference type="GO" id="GO:0015740">
    <property type="term" value="P:C4-dicarboxylate transport"/>
    <property type="evidence" value="ECO:0007669"/>
    <property type="project" value="TreeGrafter"/>
</dbReference>